<evidence type="ECO:0000313" key="1">
    <source>
        <dbReference type="EMBL" id="MBP1893390.1"/>
    </source>
</evidence>
<accession>A0ABS4FAW1</accession>
<proteinExistence type="predicted"/>
<sequence>MKGIWKKDGFYTEPVDYDGMVRDLLEIERIIEQWNFGIKPMK</sequence>
<dbReference type="Proteomes" id="UP000706926">
    <property type="component" value="Unassembled WGS sequence"/>
</dbReference>
<name>A0ABS4FAW1_9BACL</name>
<gene>
    <name evidence="1" type="ORF">J2Z18_002492</name>
</gene>
<comment type="caution">
    <text evidence="1">The sequence shown here is derived from an EMBL/GenBank/DDBJ whole genome shotgun (WGS) entry which is preliminary data.</text>
</comment>
<dbReference type="EMBL" id="JAGGKI010000005">
    <property type="protein sequence ID" value="MBP1893390.1"/>
    <property type="molecule type" value="Genomic_DNA"/>
</dbReference>
<organism evidence="1 2">
    <name type="scientific">Paenibacillus lactis</name>
    <dbReference type="NCBI Taxonomy" id="228574"/>
    <lineage>
        <taxon>Bacteria</taxon>
        <taxon>Bacillati</taxon>
        <taxon>Bacillota</taxon>
        <taxon>Bacilli</taxon>
        <taxon>Bacillales</taxon>
        <taxon>Paenibacillaceae</taxon>
        <taxon>Paenibacillus</taxon>
    </lineage>
</organism>
<keyword evidence="2" id="KW-1185">Reference proteome</keyword>
<evidence type="ECO:0000313" key="2">
    <source>
        <dbReference type="Proteomes" id="UP000706926"/>
    </source>
</evidence>
<keyword evidence="1" id="KW-0378">Hydrolase</keyword>
<reference evidence="1 2" key="1">
    <citation type="submission" date="2021-03" db="EMBL/GenBank/DDBJ databases">
        <title>Genomic Encyclopedia of Type Strains, Phase IV (KMG-IV): sequencing the most valuable type-strain genomes for metagenomic binning, comparative biology and taxonomic classification.</title>
        <authorList>
            <person name="Goeker M."/>
        </authorList>
    </citation>
    <scope>NUCLEOTIDE SEQUENCE [LARGE SCALE GENOMIC DNA]</scope>
    <source>
        <strain evidence="1 2">DSM 15596</strain>
    </source>
</reference>
<dbReference type="GO" id="GO:0016787">
    <property type="term" value="F:hydrolase activity"/>
    <property type="evidence" value="ECO:0007669"/>
    <property type="project" value="UniProtKB-KW"/>
</dbReference>
<protein>
    <submittedName>
        <fullName evidence="1">Hydrolase of the HAD superfamily</fullName>
    </submittedName>
</protein>